<keyword evidence="6 9" id="KW-0464">Manganese</keyword>
<keyword evidence="13" id="KW-0413">Isomerase</keyword>
<evidence type="ECO:0000256" key="8">
    <source>
        <dbReference type="ARBA" id="ARBA00048543"/>
    </source>
</evidence>
<feature type="binding site" evidence="9">
    <location>
        <position position="240"/>
    </location>
    <ligand>
        <name>1-deoxy-D-xylulose 5-phosphate</name>
        <dbReference type="ChEBI" id="CHEBI:57792"/>
    </ligand>
</feature>
<feature type="domain" description="1-deoxy-D-xylulose 5-phosphate reductoisomerase N-terminal" evidence="10">
    <location>
        <begin position="29"/>
        <end position="154"/>
    </location>
</feature>
<dbReference type="SUPFAM" id="SSF69055">
    <property type="entry name" value="1-deoxy-D-xylulose-5-phosphate reductoisomerase, C-terminal domain"/>
    <property type="match status" value="1"/>
</dbReference>
<dbReference type="HAMAP" id="MF_00183">
    <property type="entry name" value="DXP_reductoisom"/>
    <property type="match status" value="1"/>
</dbReference>
<evidence type="ECO:0000256" key="1">
    <source>
        <dbReference type="ARBA" id="ARBA00005094"/>
    </source>
</evidence>
<dbReference type="NCBIfam" id="NF009114">
    <property type="entry name" value="PRK12464.1"/>
    <property type="match status" value="1"/>
</dbReference>
<comment type="caution">
    <text evidence="13">The sequence shown here is derived from an EMBL/GenBank/DDBJ whole genome shotgun (WGS) entry which is preliminary data.</text>
</comment>
<dbReference type="GO" id="GO:0030145">
    <property type="term" value="F:manganese ion binding"/>
    <property type="evidence" value="ECO:0007669"/>
    <property type="project" value="TreeGrafter"/>
</dbReference>
<feature type="binding site" evidence="9">
    <location>
        <position position="243"/>
    </location>
    <ligand>
        <name>1-deoxy-D-xylulose 5-phosphate</name>
        <dbReference type="ChEBI" id="CHEBI:57792"/>
    </ligand>
</feature>
<dbReference type="GO" id="GO:0030604">
    <property type="term" value="F:1-deoxy-D-xylulose-5-phosphate reductoisomerase activity"/>
    <property type="evidence" value="ECO:0007669"/>
    <property type="project" value="UniProtKB-UniRule"/>
</dbReference>
<dbReference type="SUPFAM" id="SSF55347">
    <property type="entry name" value="Glyceraldehyde-3-phosphate dehydrogenase-like, C-terminal domain"/>
    <property type="match status" value="1"/>
</dbReference>
<dbReference type="Pfam" id="PF13288">
    <property type="entry name" value="DXPR_C"/>
    <property type="match status" value="1"/>
</dbReference>
<dbReference type="FunFam" id="3.40.50.720:FF:000045">
    <property type="entry name" value="1-deoxy-D-xylulose 5-phosphate reductoisomerase"/>
    <property type="match status" value="1"/>
</dbReference>
<reference evidence="13 14" key="1">
    <citation type="submission" date="2019-11" db="EMBL/GenBank/DDBJ databases">
        <title>Identification of a novel strain.</title>
        <authorList>
            <person name="Xu Q."/>
            <person name="Wang G."/>
        </authorList>
    </citation>
    <scope>NUCLEOTIDE SEQUENCE [LARGE SCALE GENOMIC DNA]</scope>
    <source>
        <strain evidence="14">xq</strain>
    </source>
</reference>
<dbReference type="GO" id="GO:0070402">
    <property type="term" value="F:NADPH binding"/>
    <property type="evidence" value="ECO:0007669"/>
    <property type="project" value="InterPro"/>
</dbReference>
<feature type="binding site" evidence="9">
    <location>
        <position position="172"/>
    </location>
    <ligand>
        <name>Mn(2+)</name>
        <dbReference type="ChEBI" id="CHEBI:29035"/>
    </ligand>
</feature>
<feature type="binding site" evidence="9">
    <location>
        <position position="221"/>
    </location>
    <ligand>
        <name>1-deoxy-D-xylulose 5-phosphate</name>
        <dbReference type="ChEBI" id="CHEBI:57792"/>
    </ligand>
</feature>
<feature type="binding site" evidence="9">
    <location>
        <position position="174"/>
    </location>
    <ligand>
        <name>Mn(2+)</name>
        <dbReference type="ChEBI" id="CHEBI:29035"/>
    </ligand>
</feature>
<keyword evidence="5 9" id="KW-0560">Oxidoreductase</keyword>
<dbReference type="Gene3D" id="3.40.50.720">
    <property type="entry name" value="NAD(P)-binding Rossmann-like Domain"/>
    <property type="match status" value="1"/>
</dbReference>
<feature type="binding site" evidence="9">
    <location>
        <position position="35"/>
    </location>
    <ligand>
        <name>NADPH</name>
        <dbReference type="ChEBI" id="CHEBI:57783"/>
    </ligand>
</feature>
<evidence type="ECO:0000256" key="7">
    <source>
        <dbReference type="ARBA" id="ARBA00023229"/>
    </source>
</evidence>
<evidence type="ECO:0000256" key="3">
    <source>
        <dbReference type="ARBA" id="ARBA00022723"/>
    </source>
</evidence>
<feature type="binding site" evidence="9">
    <location>
        <position position="234"/>
    </location>
    <ligand>
        <name>1-deoxy-D-xylulose 5-phosphate</name>
        <dbReference type="ChEBI" id="CHEBI:57792"/>
    </ligand>
</feature>
<dbReference type="InterPro" id="IPR013644">
    <property type="entry name" value="DXP_reductoisomerase_C"/>
</dbReference>
<keyword evidence="14" id="KW-1185">Reference proteome</keyword>
<sequence>MHSPRKGTARTVSVGPLPTNGKGVTRRSLTILGATGSIGKSTLDLVERNPDAFEIVALTAQSNVAALADAARRTHARLAVIGDAGLYAQLQAALSGTGTRVAAGPQAVIAAAAEPADCVMAAIVGAAGLEPTFEAARQGRRLALANKECLVSAGDVFMAAVADAGTELLPVDSEHSAALQALAGATPESIERIVLTASGGPFRTWSREQLQGATPEQALRHPNWSMGAKISIDSATLMNKGLELIEAYHLFPVAAEQLATVIHPQSIVHCLVSYTDGSVIAQMSFPDMRTPIALALSWPQRMNAPTPRLDLAAVGTLSFEAPDPVRFPSLTIAREALVRGGTAPAILSAANEIAVEAFLARQIGFLDIARNVADTLEAAEGRGLLAAPDCLADILAADAEGRRLAQSLLGRYV</sequence>
<keyword evidence="7 9" id="KW-0414">Isoprene biosynthesis</keyword>
<feature type="domain" description="DXP reductoisomerase C-terminal" evidence="12">
    <location>
        <begin position="283"/>
        <end position="403"/>
    </location>
</feature>
<feature type="domain" description="1-deoxy-D-xylulose 5-phosphate reductoisomerase C-terminal" evidence="11">
    <location>
        <begin position="168"/>
        <end position="251"/>
    </location>
</feature>
<comment type="cofactor">
    <cofactor evidence="9">
        <name>Mg(2+)</name>
        <dbReference type="ChEBI" id="CHEBI:18420"/>
    </cofactor>
    <cofactor evidence="9">
        <name>Mn(2+)</name>
        <dbReference type="ChEBI" id="CHEBI:29035"/>
    </cofactor>
</comment>
<evidence type="ECO:0000256" key="2">
    <source>
        <dbReference type="ARBA" id="ARBA00006825"/>
    </source>
</evidence>
<dbReference type="InterPro" id="IPR036169">
    <property type="entry name" value="DXPR_C_sf"/>
</dbReference>
<dbReference type="GO" id="GO:0016853">
    <property type="term" value="F:isomerase activity"/>
    <property type="evidence" value="ECO:0007669"/>
    <property type="project" value="UniProtKB-KW"/>
</dbReference>
<keyword evidence="4 9" id="KW-0521">NADP</keyword>
<comment type="similarity">
    <text evidence="2 9">Belongs to the DXR family.</text>
</comment>
<dbReference type="PIRSF" id="PIRSF006205">
    <property type="entry name" value="Dxp_reductismrs"/>
    <property type="match status" value="1"/>
</dbReference>
<protein>
    <recommendedName>
        <fullName evidence="9">1-deoxy-D-xylulose 5-phosphate reductoisomerase</fullName>
        <shortName evidence="9">DXP reductoisomerase</shortName>
        <ecNumber evidence="9">1.1.1.267</ecNumber>
    </recommendedName>
    <alternativeName>
        <fullName evidence="9">1-deoxyxylulose-5-phosphate reductoisomerase</fullName>
    </alternativeName>
    <alternativeName>
        <fullName evidence="9">2-C-methyl-D-erythritol 4-phosphate synthase</fullName>
    </alternativeName>
</protein>
<feature type="binding site" evidence="9">
    <location>
        <position position="63"/>
    </location>
    <ligand>
        <name>NADPH</name>
        <dbReference type="ChEBI" id="CHEBI:57783"/>
    </ligand>
</feature>
<dbReference type="EMBL" id="WMBQ01000001">
    <property type="protein sequence ID" value="MTD93404.1"/>
    <property type="molecule type" value="Genomic_DNA"/>
</dbReference>
<evidence type="ECO:0000259" key="10">
    <source>
        <dbReference type="Pfam" id="PF02670"/>
    </source>
</evidence>
<comment type="catalytic activity">
    <reaction evidence="8">
        <text>2-C-methyl-D-erythritol 4-phosphate + NADP(+) = 1-deoxy-D-xylulose 5-phosphate + NADPH + H(+)</text>
        <dbReference type="Rhea" id="RHEA:13717"/>
        <dbReference type="ChEBI" id="CHEBI:15378"/>
        <dbReference type="ChEBI" id="CHEBI:57783"/>
        <dbReference type="ChEBI" id="CHEBI:57792"/>
        <dbReference type="ChEBI" id="CHEBI:58262"/>
        <dbReference type="ChEBI" id="CHEBI:58349"/>
        <dbReference type="EC" id="1.1.1.267"/>
    </reaction>
    <physiologicalReaction direction="right-to-left" evidence="8">
        <dbReference type="Rhea" id="RHEA:13719"/>
    </physiologicalReaction>
</comment>
<keyword evidence="3 9" id="KW-0479">Metal-binding</keyword>
<evidence type="ECO:0000313" key="14">
    <source>
        <dbReference type="Proteomes" id="UP000440694"/>
    </source>
</evidence>
<evidence type="ECO:0000259" key="12">
    <source>
        <dbReference type="Pfam" id="PF13288"/>
    </source>
</evidence>
<keyword evidence="9" id="KW-0460">Magnesium</keyword>
<comment type="function">
    <text evidence="9">Catalyzes the NADPH-dependent rearrangement and reduction of 1-deoxy-D-xylulose-5-phosphate (DXP) to 2-C-methyl-D-erythritol 4-phosphate (MEP).</text>
</comment>
<feature type="binding site" evidence="9">
    <location>
        <position position="146"/>
    </location>
    <ligand>
        <name>NADPH</name>
        <dbReference type="ChEBI" id="CHEBI:57783"/>
    </ligand>
</feature>
<evidence type="ECO:0000313" key="13">
    <source>
        <dbReference type="EMBL" id="MTD93404.1"/>
    </source>
</evidence>
<dbReference type="SUPFAM" id="SSF51735">
    <property type="entry name" value="NAD(P)-binding Rossmann-fold domains"/>
    <property type="match status" value="1"/>
</dbReference>
<dbReference type="Gene3D" id="1.10.1740.10">
    <property type="match status" value="1"/>
</dbReference>
<evidence type="ECO:0000259" key="11">
    <source>
        <dbReference type="Pfam" id="PF08436"/>
    </source>
</evidence>
<dbReference type="InterPro" id="IPR026877">
    <property type="entry name" value="DXPR_C"/>
</dbReference>
<feature type="binding site" evidence="9">
    <location>
        <position position="173"/>
    </location>
    <ligand>
        <name>1-deoxy-D-xylulose 5-phosphate</name>
        <dbReference type="ChEBI" id="CHEBI:57792"/>
    </ligand>
</feature>
<feature type="binding site" evidence="9">
    <location>
        <position position="36"/>
    </location>
    <ligand>
        <name>NADPH</name>
        <dbReference type="ChEBI" id="CHEBI:57783"/>
    </ligand>
</feature>
<feature type="binding site" evidence="9">
    <location>
        <position position="147"/>
    </location>
    <ligand>
        <name>1-deoxy-D-xylulose 5-phosphate</name>
        <dbReference type="ChEBI" id="CHEBI:57792"/>
    </ligand>
</feature>
<evidence type="ECO:0000256" key="4">
    <source>
        <dbReference type="ARBA" id="ARBA00022857"/>
    </source>
</evidence>
<dbReference type="GO" id="GO:0051484">
    <property type="term" value="P:isopentenyl diphosphate biosynthetic process, methylerythritol 4-phosphate pathway involved in terpenoid biosynthetic process"/>
    <property type="evidence" value="ECO:0007669"/>
    <property type="project" value="UniProtKB-ARBA"/>
</dbReference>
<name>A0A6I3KEV3_9HYPH</name>
<feature type="binding site" evidence="9">
    <location>
        <position position="174"/>
    </location>
    <ligand>
        <name>1-deoxy-D-xylulose 5-phosphate</name>
        <dbReference type="ChEBI" id="CHEBI:57792"/>
    </ligand>
</feature>
<dbReference type="UniPathway" id="UPA00056">
    <property type="reaction ID" value="UER00092"/>
</dbReference>
<feature type="binding site" evidence="9">
    <location>
        <position position="243"/>
    </location>
    <ligand>
        <name>Mn(2+)</name>
        <dbReference type="ChEBI" id="CHEBI:29035"/>
    </ligand>
</feature>
<dbReference type="AlphaFoldDB" id="A0A6I3KEV3"/>
<dbReference type="EC" id="1.1.1.267" evidence="9"/>
<feature type="binding site" evidence="9">
    <location>
        <position position="148"/>
    </location>
    <ligand>
        <name>NADPH</name>
        <dbReference type="ChEBI" id="CHEBI:57783"/>
    </ligand>
</feature>
<dbReference type="PANTHER" id="PTHR30525">
    <property type="entry name" value="1-DEOXY-D-XYLULOSE 5-PHOSPHATE REDUCTOISOMERASE"/>
    <property type="match status" value="1"/>
</dbReference>
<feature type="binding site" evidence="9">
    <location>
        <position position="37"/>
    </location>
    <ligand>
        <name>NADPH</name>
        <dbReference type="ChEBI" id="CHEBI:57783"/>
    </ligand>
</feature>
<comment type="caution">
    <text evidence="9">Lacks conserved residue(s) required for the propagation of feature annotation.</text>
</comment>
<feature type="binding site" evidence="9">
    <location>
        <position position="38"/>
    </location>
    <ligand>
        <name>NADPH</name>
        <dbReference type="ChEBI" id="CHEBI:57783"/>
    </ligand>
</feature>
<evidence type="ECO:0000256" key="9">
    <source>
        <dbReference type="HAMAP-Rule" id="MF_00183"/>
    </source>
</evidence>
<feature type="binding site" evidence="9">
    <location>
        <position position="227"/>
    </location>
    <ligand>
        <name>NADPH</name>
        <dbReference type="ChEBI" id="CHEBI:57783"/>
    </ligand>
</feature>
<dbReference type="Pfam" id="PF08436">
    <property type="entry name" value="DXP_redisom_C"/>
    <property type="match status" value="1"/>
</dbReference>
<dbReference type="PANTHER" id="PTHR30525:SF0">
    <property type="entry name" value="1-DEOXY-D-XYLULOSE 5-PHOSPHATE REDUCTOISOMERASE, CHLOROPLASTIC"/>
    <property type="match status" value="1"/>
</dbReference>
<dbReference type="InterPro" id="IPR036291">
    <property type="entry name" value="NAD(P)-bd_dom_sf"/>
</dbReference>
<dbReference type="InterPro" id="IPR003821">
    <property type="entry name" value="DXP_reductoisomerase"/>
</dbReference>
<feature type="binding site" evidence="9">
    <location>
        <position position="198"/>
    </location>
    <ligand>
        <name>1-deoxy-D-xylulose 5-phosphate</name>
        <dbReference type="ChEBI" id="CHEBI:57792"/>
    </ligand>
</feature>
<feature type="binding site" evidence="9">
    <location>
        <position position="239"/>
    </location>
    <ligand>
        <name>1-deoxy-D-xylulose 5-phosphate</name>
        <dbReference type="ChEBI" id="CHEBI:57792"/>
    </ligand>
</feature>
<dbReference type="Proteomes" id="UP000440694">
    <property type="component" value="Unassembled WGS sequence"/>
</dbReference>
<dbReference type="Pfam" id="PF02670">
    <property type="entry name" value="DXP_reductoisom"/>
    <property type="match status" value="1"/>
</dbReference>
<evidence type="ECO:0000256" key="6">
    <source>
        <dbReference type="ARBA" id="ARBA00023211"/>
    </source>
</evidence>
<evidence type="ECO:0000256" key="5">
    <source>
        <dbReference type="ARBA" id="ARBA00023002"/>
    </source>
</evidence>
<proteinExistence type="inferred from homology"/>
<gene>
    <name evidence="9" type="primary">dxr</name>
    <name evidence="13" type="ORF">GIW81_03520</name>
</gene>
<dbReference type="NCBIfam" id="TIGR00243">
    <property type="entry name" value="Dxr"/>
    <property type="match status" value="1"/>
</dbReference>
<comment type="pathway">
    <text evidence="1 9">Isoprenoid biosynthesis; isopentenyl diphosphate biosynthesis via DXP pathway; isopentenyl diphosphate from 1-deoxy-D-xylulose 5-phosphate: step 1/6.</text>
</comment>
<organism evidence="13 14">
    <name type="scientific">Hyphomicrobium album</name>
    <dbReference type="NCBI Taxonomy" id="2665159"/>
    <lineage>
        <taxon>Bacteria</taxon>
        <taxon>Pseudomonadati</taxon>
        <taxon>Pseudomonadota</taxon>
        <taxon>Alphaproteobacteria</taxon>
        <taxon>Hyphomicrobiales</taxon>
        <taxon>Hyphomicrobiaceae</taxon>
        <taxon>Hyphomicrobium</taxon>
    </lineage>
</organism>
<dbReference type="InterPro" id="IPR013512">
    <property type="entry name" value="DXP_reductoisomerase_N"/>
</dbReference>
<accession>A0A6I3KEV3</accession>